<keyword evidence="4" id="KW-1185">Reference proteome</keyword>
<feature type="domain" description="Transposase IS110-like N-terminal" evidence="1">
    <location>
        <begin position="5"/>
        <end position="146"/>
    </location>
</feature>
<dbReference type="EMBL" id="BMVG01000031">
    <property type="protein sequence ID" value="GHE12041.1"/>
    <property type="molecule type" value="Genomic_DNA"/>
</dbReference>
<dbReference type="InterPro" id="IPR003346">
    <property type="entry name" value="Transposase_20"/>
</dbReference>
<gene>
    <name evidence="3" type="ORF">GCM10010339_73960</name>
</gene>
<dbReference type="Proteomes" id="UP000655443">
    <property type="component" value="Unassembled WGS sequence"/>
</dbReference>
<sequence>MGRKIGMDIHRDFAQIAIVEDGLLRDAGQIGCRPEELRAWAATLRKDDEVALEATGNSEAIALLLRPKVARVVVSNPHKTRAIAEAKVKTDKVDARILAQLLAADFLPPVWLPDERTSRRRRLIARRMHVVRQRTRIKNQVQSILHRNLMPRPPVSDAFGTRGRAWLQRLPLPDDEREAVDALLRQLDFHGTELAELDRRVAVEALDDPDIRRLMTIPGVDVNVALSVTAAVGDFARFRSADKLVAYFGLNPRVRQSGGLPAATGRITKTGRSQVRGMLVEAAWVASRSPGPLRAFYQRIKARRGIQVAIVATARKMTTLCWHLVTKGEDYAFARPSLVAFKRRKLQLQAGAERRVARRGLGYEYNDKALRRHEREIVEQQERAYAVMTAHWQPRGPATASKNST</sequence>
<evidence type="ECO:0000313" key="3">
    <source>
        <dbReference type="EMBL" id="GHE12041.1"/>
    </source>
</evidence>
<dbReference type="GO" id="GO:0006313">
    <property type="term" value="P:DNA transposition"/>
    <property type="evidence" value="ECO:0007669"/>
    <property type="project" value="InterPro"/>
</dbReference>
<evidence type="ECO:0000259" key="1">
    <source>
        <dbReference type="Pfam" id="PF01548"/>
    </source>
</evidence>
<dbReference type="InterPro" id="IPR047650">
    <property type="entry name" value="Transpos_IS110"/>
</dbReference>
<dbReference type="InterPro" id="IPR002525">
    <property type="entry name" value="Transp_IS110-like_N"/>
</dbReference>
<comment type="caution">
    <text evidence="3">The sequence shown here is derived from an EMBL/GenBank/DDBJ whole genome shotgun (WGS) entry which is preliminary data.</text>
</comment>
<proteinExistence type="predicted"/>
<dbReference type="AlphaFoldDB" id="A0A918YQV4"/>
<reference evidence="3" key="2">
    <citation type="submission" date="2020-09" db="EMBL/GenBank/DDBJ databases">
        <authorList>
            <person name="Sun Q."/>
            <person name="Ohkuma M."/>
        </authorList>
    </citation>
    <scope>NUCLEOTIDE SEQUENCE</scope>
    <source>
        <strain evidence="3">JCM 4714</strain>
    </source>
</reference>
<feature type="domain" description="Transposase IS116/IS110/IS902 C-terminal" evidence="2">
    <location>
        <begin position="212"/>
        <end position="298"/>
    </location>
</feature>
<dbReference type="GO" id="GO:0004803">
    <property type="term" value="F:transposase activity"/>
    <property type="evidence" value="ECO:0007669"/>
    <property type="project" value="InterPro"/>
</dbReference>
<organism evidence="3 4">
    <name type="scientific">Streptomyces alanosinicus</name>
    <dbReference type="NCBI Taxonomy" id="68171"/>
    <lineage>
        <taxon>Bacteria</taxon>
        <taxon>Bacillati</taxon>
        <taxon>Actinomycetota</taxon>
        <taxon>Actinomycetes</taxon>
        <taxon>Kitasatosporales</taxon>
        <taxon>Streptomycetaceae</taxon>
        <taxon>Streptomyces</taxon>
    </lineage>
</organism>
<dbReference type="NCBIfam" id="NF033542">
    <property type="entry name" value="transpos_IS110"/>
    <property type="match status" value="1"/>
</dbReference>
<dbReference type="GO" id="GO:0003677">
    <property type="term" value="F:DNA binding"/>
    <property type="evidence" value="ECO:0007669"/>
    <property type="project" value="InterPro"/>
</dbReference>
<dbReference type="Pfam" id="PF01548">
    <property type="entry name" value="DEDD_Tnp_IS110"/>
    <property type="match status" value="1"/>
</dbReference>
<evidence type="ECO:0000259" key="2">
    <source>
        <dbReference type="Pfam" id="PF02371"/>
    </source>
</evidence>
<name>A0A918YQV4_9ACTN</name>
<dbReference type="PANTHER" id="PTHR33055">
    <property type="entry name" value="TRANSPOSASE FOR INSERTION SEQUENCE ELEMENT IS1111A"/>
    <property type="match status" value="1"/>
</dbReference>
<dbReference type="PANTHER" id="PTHR33055:SF13">
    <property type="entry name" value="TRANSPOSASE"/>
    <property type="match status" value="1"/>
</dbReference>
<protein>
    <submittedName>
        <fullName evidence="3">IS110 family transposase</fullName>
    </submittedName>
</protein>
<evidence type="ECO:0000313" key="4">
    <source>
        <dbReference type="Proteomes" id="UP000655443"/>
    </source>
</evidence>
<accession>A0A918YQV4</accession>
<dbReference type="Pfam" id="PF02371">
    <property type="entry name" value="Transposase_20"/>
    <property type="match status" value="1"/>
</dbReference>
<dbReference type="RefSeq" id="WP_373310966.1">
    <property type="nucleotide sequence ID" value="NZ_BMVG01000031.1"/>
</dbReference>
<reference evidence="3" key="1">
    <citation type="journal article" date="2014" name="Int. J. Syst. Evol. Microbiol.">
        <title>Complete genome sequence of Corynebacterium casei LMG S-19264T (=DSM 44701T), isolated from a smear-ripened cheese.</title>
        <authorList>
            <consortium name="US DOE Joint Genome Institute (JGI-PGF)"/>
            <person name="Walter F."/>
            <person name="Albersmeier A."/>
            <person name="Kalinowski J."/>
            <person name="Ruckert C."/>
        </authorList>
    </citation>
    <scope>NUCLEOTIDE SEQUENCE</scope>
    <source>
        <strain evidence="3">JCM 4714</strain>
    </source>
</reference>